<accession>A0A0A9YL84</accession>
<dbReference type="GO" id="GO:0005789">
    <property type="term" value="C:endoplasmic reticulum membrane"/>
    <property type="evidence" value="ECO:0007669"/>
    <property type="project" value="TreeGrafter"/>
</dbReference>
<dbReference type="PANTHER" id="PTHR18939:SF4">
    <property type="entry name" value="RIBOSOME-BINDING PROTEIN 1"/>
    <property type="match status" value="1"/>
</dbReference>
<dbReference type="AlphaFoldDB" id="A0A0A9YL84"/>
<evidence type="ECO:0000256" key="1">
    <source>
        <dbReference type="SAM" id="Coils"/>
    </source>
</evidence>
<protein>
    <submittedName>
        <fullName evidence="4">Kinectin</fullName>
    </submittedName>
</protein>
<feature type="compositionally biased region" description="Polar residues" evidence="2">
    <location>
        <begin position="135"/>
        <end position="159"/>
    </location>
</feature>
<dbReference type="InterPro" id="IPR040248">
    <property type="entry name" value="RRBP1"/>
</dbReference>
<feature type="compositionally biased region" description="Basic residues" evidence="2">
    <location>
        <begin position="61"/>
        <end position="72"/>
    </location>
</feature>
<feature type="compositionally biased region" description="Basic and acidic residues" evidence="2">
    <location>
        <begin position="81"/>
        <end position="123"/>
    </location>
</feature>
<feature type="region of interest" description="Disordered" evidence="2">
    <location>
        <begin position="47"/>
        <end position="221"/>
    </location>
</feature>
<keyword evidence="3" id="KW-0472">Membrane</keyword>
<feature type="coiled-coil region" evidence="1">
    <location>
        <begin position="742"/>
        <end position="780"/>
    </location>
</feature>
<dbReference type="PANTHER" id="PTHR18939">
    <property type="entry name" value="RIBOSOME BINDING PROTEIN-1"/>
    <property type="match status" value="1"/>
</dbReference>
<reference evidence="4" key="1">
    <citation type="journal article" date="2014" name="PLoS ONE">
        <title>Transcriptome-Based Identification of ABC Transporters in the Western Tarnished Plant Bug Lygus hesperus.</title>
        <authorList>
            <person name="Hull J.J."/>
            <person name="Chaney K."/>
            <person name="Geib S.M."/>
            <person name="Fabrick J.A."/>
            <person name="Brent C.S."/>
            <person name="Walsh D."/>
            <person name="Lavine L.C."/>
        </authorList>
    </citation>
    <scope>NUCLEOTIDE SEQUENCE</scope>
</reference>
<dbReference type="Gene3D" id="1.10.287.1490">
    <property type="match status" value="1"/>
</dbReference>
<evidence type="ECO:0000313" key="4">
    <source>
        <dbReference type="EMBL" id="JAG32934.1"/>
    </source>
</evidence>
<reference evidence="4" key="2">
    <citation type="submission" date="2014-07" db="EMBL/GenBank/DDBJ databases">
        <authorList>
            <person name="Hull J."/>
        </authorList>
    </citation>
    <scope>NUCLEOTIDE SEQUENCE</scope>
</reference>
<sequence length="784" mass="88979">MDLQIGIFCLVIASVSSLIIYIILSISSIKEDSFEEAKANRRKIIKQYHDQSKTGVEKSKDKKLKKTTKKSKKNEADEEVPTSKENEAEGIDEKEVKKVPLKPAEEIKAMHDNKKVAKSEKSKKPVPTEVAGPSTAGNPTTIANKPITKQASEKSLTSKASKKKNEEVSVRNRGEDDGDHKSSTTSLLSNEEPSKEVVTPQQQQETVVKHAAKPSKKKRSEITTLHQLSNEREAVNINLLVSLVQKAELSRTEIQLLIDALLNKQQEDISEWLKGRQDPQVKLRKQLTEFEQALKDEKQISAGFQAKLKELRNEINADKASARHNEELIVTMQNDCKTLSVKLQQTIEENQVLASKIQQYQKQLADEQLTVRKLKDEQGIQQQITEKQCHEAVISLQGQVNQYAAQSQELQAANNSLRAEIAMLQENDLRIQEEYREVNANLERALSAATFDANTVRNELTNVEHALSEARVELESLSGALNAAKLDNQHYIEQNKQFLDQCSSLTKENESLKEKVSENLENGYSSIKQDIADYEARLKESDDLLNSLKNEIETKNKTIEELNSVVSLTKNECQKTKSSLDTATKEITLLKHKASSEPPKSENDDSITQLKNLLNDKNRELANLKSELETSKSRNNELRHKNWKVVEALTKAEQSLQNKILSEQRSHESPDSNCDVKVRTWIQRIIKHLHPELTLEDTKGIPVEEWLQKVEEAVTNMNHSSVAASEQNSQLQSLVQHYKTIINETEGMLNQLQSHVEVEESRWKEKLRTLEEELDLLRQQNMSK</sequence>
<feature type="coiled-coil region" evidence="1">
    <location>
        <begin position="607"/>
        <end position="641"/>
    </location>
</feature>
<keyword evidence="3" id="KW-1133">Transmembrane helix</keyword>
<feature type="compositionally biased region" description="Basic and acidic residues" evidence="2">
    <location>
        <begin position="163"/>
        <end position="182"/>
    </location>
</feature>
<keyword evidence="1" id="KW-0175">Coiled coil</keyword>
<feature type="coiled-coil region" evidence="1">
    <location>
        <begin position="343"/>
        <end position="565"/>
    </location>
</feature>
<proteinExistence type="predicted"/>
<dbReference type="EMBL" id="GBRD01017101">
    <property type="protein sequence ID" value="JAG48726.1"/>
    <property type="molecule type" value="Transcribed_RNA"/>
</dbReference>
<feature type="compositionally biased region" description="Low complexity" evidence="2">
    <location>
        <begin position="196"/>
        <end position="206"/>
    </location>
</feature>
<dbReference type="EMBL" id="GBHO01010670">
    <property type="protein sequence ID" value="JAG32934.1"/>
    <property type="molecule type" value="Transcribed_RNA"/>
</dbReference>
<evidence type="ECO:0000256" key="3">
    <source>
        <dbReference type="SAM" id="Phobius"/>
    </source>
</evidence>
<feature type="compositionally biased region" description="Basic and acidic residues" evidence="2">
    <location>
        <begin position="47"/>
        <end position="60"/>
    </location>
</feature>
<name>A0A0A9YL84_LYGHE</name>
<evidence type="ECO:0000256" key="2">
    <source>
        <dbReference type="SAM" id="MobiDB-lite"/>
    </source>
</evidence>
<organism evidence="4">
    <name type="scientific">Lygus hesperus</name>
    <name type="common">Western plant bug</name>
    <dbReference type="NCBI Taxonomy" id="30085"/>
    <lineage>
        <taxon>Eukaryota</taxon>
        <taxon>Metazoa</taxon>
        <taxon>Ecdysozoa</taxon>
        <taxon>Arthropoda</taxon>
        <taxon>Hexapoda</taxon>
        <taxon>Insecta</taxon>
        <taxon>Pterygota</taxon>
        <taxon>Neoptera</taxon>
        <taxon>Paraneoptera</taxon>
        <taxon>Hemiptera</taxon>
        <taxon>Heteroptera</taxon>
        <taxon>Panheteroptera</taxon>
        <taxon>Cimicomorpha</taxon>
        <taxon>Miridae</taxon>
        <taxon>Mirini</taxon>
        <taxon>Lygus</taxon>
    </lineage>
</organism>
<reference evidence="5" key="3">
    <citation type="submission" date="2014-09" db="EMBL/GenBank/DDBJ databases">
        <authorList>
            <person name="Magalhaes I.L.F."/>
            <person name="Oliveira U."/>
            <person name="Santos F.R."/>
            <person name="Vidigal T.H.D.A."/>
            <person name="Brescovit A.D."/>
            <person name="Santos A.J."/>
        </authorList>
    </citation>
    <scope>NUCLEOTIDE SEQUENCE</scope>
</reference>
<gene>
    <name evidence="4" type="primary">Ktn1_0</name>
    <name evidence="4" type="ORF">CM83_35275</name>
</gene>
<feature type="transmembrane region" description="Helical" evidence="3">
    <location>
        <begin position="7"/>
        <end position="24"/>
    </location>
</feature>
<feature type="compositionally biased region" description="Basic residues" evidence="2">
    <location>
        <begin position="210"/>
        <end position="219"/>
    </location>
</feature>
<keyword evidence="3" id="KW-0812">Transmembrane</keyword>
<evidence type="ECO:0000313" key="5">
    <source>
        <dbReference type="EMBL" id="JAG48726.1"/>
    </source>
</evidence>